<feature type="signal peptide" evidence="12">
    <location>
        <begin position="1"/>
        <end position="22"/>
    </location>
</feature>
<comment type="similarity">
    <text evidence="3">Belongs to the glycosyl hydrolase 76 family.</text>
</comment>
<evidence type="ECO:0000256" key="11">
    <source>
        <dbReference type="ARBA" id="ARBA00054068"/>
    </source>
</evidence>
<dbReference type="SUPFAM" id="SSF48208">
    <property type="entry name" value="Six-hairpin glycosidases"/>
    <property type="match status" value="1"/>
</dbReference>
<comment type="catalytic activity">
    <reaction evidence="1">
        <text>Random hydrolysis of (1-&gt;6)-alpha-D-mannosidic linkages in unbranched (1-&gt;6)-mannans.</text>
        <dbReference type="EC" id="3.2.1.101"/>
    </reaction>
</comment>
<organism evidence="13">
    <name type="scientific">Cyberlindnera fabianii</name>
    <name type="common">Yeast</name>
    <name type="synonym">Hansenula fabianii</name>
    <dbReference type="NCBI Taxonomy" id="36022"/>
    <lineage>
        <taxon>Eukaryota</taxon>
        <taxon>Fungi</taxon>
        <taxon>Dikarya</taxon>
        <taxon>Ascomycota</taxon>
        <taxon>Saccharomycotina</taxon>
        <taxon>Saccharomycetes</taxon>
        <taxon>Phaffomycetales</taxon>
        <taxon>Phaffomycetaceae</taxon>
        <taxon>Cyberlindnera</taxon>
    </lineage>
</organism>
<keyword evidence="15" id="KW-1185">Reference proteome</keyword>
<keyword evidence="8" id="KW-0325">Glycoprotein</keyword>
<protein>
    <recommendedName>
        <fullName evidence="4">mannan endo-1,6-alpha-mannosidase</fullName>
        <ecNumber evidence="4">3.2.1.101</ecNumber>
    </recommendedName>
</protein>
<evidence type="ECO:0000313" key="13">
    <source>
        <dbReference type="EMBL" id="CDR43496.1"/>
    </source>
</evidence>
<dbReference type="GO" id="GO:0009272">
    <property type="term" value="P:fungal-type cell wall biogenesis"/>
    <property type="evidence" value="ECO:0007669"/>
    <property type="project" value="TreeGrafter"/>
</dbReference>
<comment type="function">
    <text evidence="11">Required for normal synthesis of the cell wall.</text>
</comment>
<keyword evidence="7" id="KW-0472">Membrane</keyword>
<dbReference type="GO" id="GO:0012505">
    <property type="term" value="C:endomembrane system"/>
    <property type="evidence" value="ECO:0007669"/>
    <property type="project" value="UniProtKB-SubCell"/>
</dbReference>
<evidence type="ECO:0000256" key="7">
    <source>
        <dbReference type="ARBA" id="ARBA00023136"/>
    </source>
</evidence>
<proteinExistence type="inferred from homology"/>
<name>A0A061B153_CYBFA</name>
<dbReference type="Gene3D" id="1.50.10.20">
    <property type="match status" value="1"/>
</dbReference>
<dbReference type="InterPro" id="IPR008928">
    <property type="entry name" value="6-hairpin_glycosidase_sf"/>
</dbReference>
<reference evidence="13" key="1">
    <citation type="journal article" date="2014" name="Genome Announc.">
        <title>Genome sequence of the yeast Cyberlindnera fabianii (Hansenula fabianii).</title>
        <authorList>
            <person name="Freel K.C."/>
            <person name="Sarilar V."/>
            <person name="Neuveglise C."/>
            <person name="Devillers H."/>
            <person name="Friedrich A."/>
            <person name="Schacherer J."/>
        </authorList>
    </citation>
    <scope>NUCLEOTIDE SEQUENCE</scope>
    <source>
        <strain evidence="13">YJS4271</strain>
    </source>
</reference>
<evidence type="ECO:0000256" key="4">
    <source>
        <dbReference type="ARBA" id="ARBA00012350"/>
    </source>
</evidence>
<feature type="chain" id="PRO_5015026823" description="mannan endo-1,6-alpha-mannosidase" evidence="12">
    <location>
        <begin position="23"/>
        <end position="392"/>
    </location>
</feature>
<keyword evidence="9" id="KW-0326">Glycosidase</keyword>
<dbReference type="PIRSF" id="PIRSF016302">
    <property type="entry name" value="Man_a_manosd"/>
    <property type="match status" value="1"/>
</dbReference>
<dbReference type="GO" id="GO:0007117">
    <property type="term" value="P:budding cell bud growth"/>
    <property type="evidence" value="ECO:0007669"/>
    <property type="project" value="TreeGrafter"/>
</dbReference>
<keyword evidence="6" id="KW-0378">Hydrolase</keyword>
<dbReference type="AlphaFoldDB" id="A0A061B153"/>
<sequence length="392" mass="43062">MRPTHSLLLSTSLSTLATIASAISLDASSSDSICSAASTLAAGAMDYYKGDGVFDSPSYWWMYGTAFASLLNYQHICGSNKYEDIVYNGILAQVGENYDFQPSSYLDTIGNDDIGTWALLAIQAAEMGFKDPSDDNKPSWAHIASNAFNVLYDRWDEDTCNGGLRWQFNSDLSSYNYKATIANGNLFQLAARLARYTGNATYTDAAESIYEWIYGSGLTHDLEWGTEVYDGFNTNTNCTDLIKVLWTYNYGVLIGGSAYMYDVTKDDDWKQRVDDIILGSQSLYNNTILYEKACETYDSCNTDQTIFKAIYTRYLGATSNLISSESSKIHNLLLPGAKAAANSCSGGDDKTKCGMKWSQSSYDGNPGLGQQLNALEIIINLIVDESSSPKKA</sequence>
<evidence type="ECO:0000313" key="15">
    <source>
        <dbReference type="Proteomes" id="UP000189513"/>
    </source>
</evidence>
<evidence type="ECO:0000256" key="5">
    <source>
        <dbReference type="ARBA" id="ARBA00022729"/>
    </source>
</evidence>
<dbReference type="InterPro" id="IPR005198">
    <property type="entry name" value="Glyco_hydro_76"/>
</dbReference>
<dbReference type="Proteomes" id="UP000189513">
    <property type="component" value="Unassembled WGS sequence"/>
</dbReference>
<evidence type="ECO:0000256" key="12">
    <source>
        <dbReference type="SAM" id="SignalP"/>
    </source>
</evidence>
<dbReference type="InterPro" id="IPR014480">
    <property type="entry name" value="Mannan-1_6-alpha_mannosidase"/>
</dbReference>
<keyword evidence="5 12" id="KW-0732">Signal</keyword>
<dbReference type="STRING" id="36022.A0A061B153"/>
<gene>
    <name evidence="14" type="ORF">BON22_5373</name>
    <name evidence="13" type="ORF">CYFA0S_12e01112g</name>
</gene>
<dbReference type="FunFam" id="1.50.10.20:FF:000006">
    <property type="entry name" value="Mannan endo-1,6-alpha-mannosidase"/>
    <property type="match status" value="1"/>
</dbReference>
<dbReference type="EMBL" id="LK052897">
    <property type="protein sequence ID" value="CDR43496.1"/>
    <property type="molecule type" value="Genomic_DNA"/>
</dbReference>
<dbReference type="PANTHER" id="PTHR12145:SF21">
    <property type="entry name" value="MANNAN ENDO-1,6-ALPHA-MANNOSIDASE DFG5"/>
    <property type="match status" value="1"/>
</dbReference>
<keyword evidence="10" id="KW-0961">Cell wall biogenesis/degradation</keyword>
<evidence type="ECO:0000256" key="6">
    <source>
        <dbReference type="ARBA" id="ARBA00022801"/>
    </source>
</evidence>
<dbReference type="VEuPathDB" id="FungiDB:BON22_5373"/>
<evidence type="ECO:0000256" key="8">
    <source>
        <dbReference type="ARBA" id="ARBA00023180"/>
    </source>
</evidence>
<dbReference type="GO" id="GO:0016052">
    <property type="term" value="P:carbohydrate catabolic process"/>
    <property type="evidence" value="ECO:0007669"/>
    <property type="project" value="InterPro"/>
</dbReference>
<evidence type="ECO:0000313" key="14">
    <source>
        <dbReference type="EMBL" id="ONH64780.1"/>
    </source>
</evidence>
<reference evidence="15" key="2">
    <citation type="journal article" date="2017" name="Genome Announc.">
        <title>Genome sequences of Cyberlindnera fabianii 65, Pichia kudriavzevii 129, and Saccharomyces cerevisiae 131 isolated from fermented masau fruits in Zimbabwe.</title>
        <authorList>
            <person name="van Rijswijck I.M.H."/>
            <person name="Derks M.F.L."/>
            <person name="Abee T."/>
            <person name="de Ridder D."/>
            <person name="Smid E.J."/>
        </authorList>
    </citation>
    <scope>NUCLEOTIDE SEQUENCE [LARGE SCALE GENOMIC DNA]</scope>
    <source>
        <strain evidence="15">65</strain>
    </source>
</reference>
<dbReference type="PANTHER" id="PTHR12145">
    <property type="entry name" value="MANNAN ENDO-1,6-ALPHA-MANNOSIDASE DCW1"/>
    <property type="match status" value="1"/>
</dbReference>
<dbReference type="EC" id="3.2.1.101" evidence="4"/>
<dbReference type="GO" id="GO:0071555">
    <property type="term" value="P:cell wall organization"/>
    <property type="evidence" value="ECO:0007669"/>
    <property type="project" value="UniProtKB-KW"/>
</dbReference>
<evidence type="ECO:0000256" key="9">
    <source>
        <dbReference type="ARBA" id="ARBA00023295"/>
    </source>
</evidence>
<evidence type="ECO:0000256" key="3">
    <source>
        <dbReference type="ARBA" id="ARBA00009699"/>
    </source>
</evidence>
<dbReference type="GO" id="GO:0008496">
    <property type="term" value="F:mannan endo-1,6-alpha-mannosidase activity"/>
    <property type="evidence" value="ECO:0007669"/>
    <property type="project" value="UniProtKB-EC"/>
</dbReference>
<accession>A0A061B153</accession>
<dbReference type="EMBL" id="MPUK01000017">
    <property type="protein sequence ID" value="ONH64780.1"/>
    <property type="molecule type" value="Genomic_DNA"/>
</dbReference>
<evidence type="ECO:0000256" key="10">
    <source>
        <dbReference type="ARBA" id="ARBA00023316"/>
    </source>
</evidence>
<reference evidence="14" key="3">
    <citation type="submission" date="2017-01" db="EMBL/GenBank/DDBJ databases">
        <authorList>
            <person name="Mah S.A."/>
            <person name="Swanson W.J."/>
            <person name="Moy G.W."/>
            <person name="Vacquier V.D."/>
        </authorList>
    </citation>
    <scope>NUCLEOTIDE SEQUENCE [LARGE SCALE GENOMIC DNA]</scope>
    <source>
        <strain evidence="14">65</strain>
    </source>
</reference>
<comment type="subcellular location">
    <subcellularLocation>
        <location evidence="2">Endomembrane system</location>
    </subcellularLocation>
</comment>
<evidence type="ECO:0000256" key="1">
    <source>
        <dbReference type="ARBA" id="ARBA00001452"/>
    </source>
</evidence>
<dbReference type="OrthoDB" id="4187847at2759"/>
<evidence type="ECO:0000256" key="2">
    <source>
        <dbReference type="ARBA" id="ARBA00004308"/>
    </source>
</evidence>
<dbReference type="Pfam" id="PF03663">
    <property type="entry name" value="Glyco_hydro_76"/>
    <property type="match status" value="1"/>
</dbReference>